<dbReference type="InterPro" id="IPR030802">
    <property type="entry name" value="Permease_MalE"/>
</dbReference>
<comment type="caution">
    <text evidence="7">Lacks conserved residue(s) required for the propagation of feature annotation.</text>
</comment>
<evidence type="ECO:0000256" key="2">
    <source>
        <dbReference type="ARBA" id="ARBA00007556"/>
    </source>
</evidence>
<dbReference type="EMBL" id="JAATJA010000002">
    <property type="protein sequence ID" value="NJB68624.1"/>
    <property type="molecule type" value="Genomic_DNA"/>
</dbReference>
<evidence type="ECO:0000256" key="5">
    <source>
        <dbReference type="ARBA" id="ARBA00022989"/>
    </source>
</evidence>
<dbReference type="GO" id="GO:0005548">
    <property type="term" value="F:phospholipid transporter activity"/>
    <property type="evidence" value="ECO:0007669"/>
    <property type="project" value="TreeGrafter"/>
</dbReference>
<keyword evidence="9" id="KW-1185">Reference proteome</keyword>
<dbReference type="InterPro" id="IPR003453">
    <property type="entry name" value="ABC_MlaE_roteobac"/>
</dbReference>
<protein>
    <submittedName>
        <fullName evidence="8">Phospholipid/cholesterol/gamma-HCH transport system permease protein</fullName>
    </submittedName>
</protein>
<reference evidence="8 9" key="1">
    <citation type="submission" date="2020-03" db="EMBL/GenBank/DDBJ databases">
        <title>Genomic Encyclopedia of Type Strains, Phase IV (KMG-IV): sequencing the most valuable type-strain genomes for metagenomic binning, comparative biology and taxonomic classification.</title>
        <authorList>
            <person name="Goeker M."/>
        </authorList>
    </citation>
    <scope>NUCLEOTIDE SEQUENCE [LARGE SCALE GENOMIC DNA]</scope>
    <source>
        <strain evidence="8 9">DSM 24233</strain>
    </source>
</reference>
<comment type="caution">
    <text evidence="8">The sequence shown here is derived from an EMBL/GenBank/DDBJ whole genome shotgun (WGS) entry which is preliminary data.</text>
</comment>
<accession>A0A846QTY0</accession>
<dbReference type="PANTHER" id="PTHR30188:SF4">
    <property type="entry name" value="PROTEIN TRIGALACTOSYLDIACYLGLYCEROL 1, CHLOROPLASTIC"/>
    <property type="match status" value="1"/>
</dbReference>
<evidence type="ECO:0000256" key="6">
    <source>
        <dbReference type="ARBA" id="ARBA00023136"/>
    </source>
</evidence>
<evidence type="ECO:0000256" key="4">
    <source>
        <dbReference type="ARBA" id="ARBA00022692"/>
    </source>
</evidence>
<feature type="transmembrane region" description="Helical" evidence="7">
    <location>
        <begin position="56"/>
        <end position="78"/>
    </location>
</feature>
<comment type="similarity">
    <text evidence="2 7">Belongs to the MlaE permease family.</text>
</comment>
<keyword evidence="4 7" id="KW-0812">Transmembrane</keyword>
<keyword evidence="5 7" id="KW-1133">Transmembrane helix</keyword>
<evidence type="ECO:0000256" key="1">
    <source>
        <dbReference type="ARBA" id="ARBA00004141"/>
    </source>
</evidence>
<evidence type="ECO:0000313" key="8">
    <source>
        <dbReference type="EMBL" id="NJB68624.1"/>
    </source>
</evidence>
<organism evidence="8 9">
    <name type="scientific">Desulfobaculum xiamenense</name>
    <dbReference type="NCBI Taxonomy" id="995050"/>
    <lineage>
        <taxon>Bacteria</taxon>
        <taxon>Pseudomonadati</taxon>
        <taxon>Thermodesulfobacteriota</taxon>
        <taxon>Desulfovibrionia</taxon>
        <taxon>Desulfovibrionales</taxon>
        <taxon>Desulfovibrionaceae</taxon>
        <taxon>Desulfobaculum</taxon>
    </lineage>
</organism>
<dbReference type="PANTHER" id="PTHR30188">
    <property type="entry name" value="ABC TRANSPORTER PERMEASE PROTEIN-RELATED"/>
    <property type="match status" value="1"/>
</dbReference>
<dbReference type="NCBIfam" id="TIGR00056">
    <property type="entry name" value="MlaE family lipid ABC transporter permease subunit"/>
    <property type="match status" value="1"/>
</dbReference>
<dbReference type="Proteomes" id="UP000580856">
    <property type="component" value="Unassembled WGS sequence"/>
</dbReference>
<evidence type="ECO:0000256" key="3">
    <source>
        <dbReference type="ARBA" id="ARBA00022448"/>
    </source>
</evidence>
<comment type="subcellular location">
    <subcellularLocation>
        <location evidence="1">Membrane</location>
        <topology evidence="1">Multi-pass membrane protein</topology>
    </subcellularLocation>
</comment>
<sequence length="257" mass="27723">MFTRFFEWLGAGTIGMVREMGRMALLFVDVCAWMVRPPFRFRLLFGQMEFVGVRSLFVVALTSLFTGMVLALQTYYAFRLFSAESLVGATVALSMTRELGPVITALMVTGRAGSAIAAEIGTMRVTEQVDALTVMAINPVQYLAVPRILAGFAMLPLLTVLSDFVGMVGGYLVGVKMLGINSGIFMNKIYELVELEDIYNGLVKAAVFGVILTLVGCYKGFGTHGGAEGVGRSTTEAVVLSSVLILSSDYVLTALMM</sequence>
<evidence type="ECO:0000256" key="7">
    <source>
        <dbReference type="RuleBase" id="RU362044"/>
    </source>
</evidence>
<keyword evidence="3" id="KW-0813">Transport</keyword>
<dbReference type="RefSeq" id="WP_167941672.1">
    <property type="nucleotide sequence ID" value="NZ_JAATJA010000002.1"/>
</dbReference>
<proteinExistence type="inferred from homology"/>
<name>A0A846QTY0_9BACT</name>
<evidence type="ECO:0000313" key="9">
    <source>
        <dbReference type="Proteomes" id="UP000580856"/>
    </source>
</evidence>
<dbReference type="GO" id="GO:0043190">
    <property type="term" value="C:ATP-binding cassette (ABC) transporter complex"/>
    <property type="evidence" value="ECO:0007669"/>
    <property type="project" value="InterPro"/>
</dbReference>
<feature type="transmembrane region" description="Helical" evidence="7">
    <location>
        <begin position="148"/>
        <end position="173"/>
    </location>
</feature>
<dbReference type="AlphaFoldDB" id="A0A846QTY0"/>
<gene>
    <name evidence="8" type="ORF">GGQ74_002297</name>
</gene>
<dbReference type="Pfam" id="PF02405">
    <property type="entry name" value="MlaE"/>
    <property type="match status" value="1"/>
</dbReference>
<keyword evidence="6 7" id="KW-0472">Membrane</keyword>